<feature type="domain" description="TonB-dependent receptor plug" evidence="9">
    <location>
        <begin position="139"/>
        <end position="237"/>
    </location>
</feature>
<dbReference type="InterPro" id="IPR008969">
    <property type="entry name" value="CarboxyPept-like_regulatory"/>
</dbReference>
<gene>
    <name evidence="10" type="ORF">ACFSR5_18420</name>
</gene>
<reference evidence="11" key="1">
    <citation type="journal article" date="2019" name="Int. J. Syst. Evol. Microbiol.">
        <title>The Global Catalogue of Microorganisms (GCM) 10K type strain sequencing project: providing services to taxonomists for standard genome sequencing and annotation.</title>
        <authorList>
            <consortium name="The Broad Institute Genomics Platform"/>
            <consortium name="The Broad Institute Genome Sequencing Center for Infectious Disease"/>
            <person name="Wu L."/>
            <person name="Ma J."/>
        </authorList>
    </citation>
    <scope>NUCLEOTIDE SEQUENCE [LARGE SCALE GENOMIC DNA]</scope>
    <source>
        <strain evidence="11">KCTC 42662</strain>
    </source>
</reference>
<keyword evidence="3 7" id="KW-1134">Transmembrane beta strand</keyword>
<dbReference type="Proteomes" id="UP001597545">
    <property type="component" value="Unassembled WGS sequence"/>
</dbReference>
<dbReference type="PROSITE" id="PS52016">
    <property type="entry name" value="TONB_DEPENDENT_REC_3"/>
    <property type="match status" value="1"/>
</dbReference>
<proteinExistence type="inferred from homology"/>
<dbReference type="Gene3D" id="2.170.130.10">
    <property type="entry name" value="TonB-dependent receptor, plug domain"/>
    <property type="match status" value="1"/>
</dbReference>
<dbReference type="InterPro" id="IPR039426">
    <property type="entry name" value="TonB-dep_rcpt-like"/>
</dbReference>
<keyword evidence="8" id="KW-0732">Signal</keyword>
<keyword evidence="2 7" id="KW-0813">Transport</keyword>
<evidence type="ECO:0000256" key="6">
    <source>
        <dbReference type="ARBA" id="ARBA00023237"/>
    </source>
</evidence>
<protein>
    <submittedName>
        <fullName evidence="10">SusC/RagA family TonB-linked outer membrane protein</fullName>
    </submittedName>
</protein>
<dbReference type="SUPFAM" id="SSF56935">
    <property type="entry name" value="Porins"/>
    <property type="match status" value="1"/>
</dbReference>
<evidence type="ECO:0000256" key="1">
    <source>
        <dbReference type="ARBA" id="ARBA00004571"/>
    </source>
</evidence>
<dbReference type="Gene3D" id="2.40.170.20">
    <property type="entry name" value="TonB-dependent receptor, beta-barrel domain"/>
    <property type="match status" value="1"/>
</dbReference>
<keyword evidence="11" id="KW-1185">Reference proteome</keyword>
<dbReference type="InterPro" id="IPR023996">
    <property type="entry name" value="TonB-dep_OMP_SusC/RagA"/>
</dbReference>
<keyword evidence="4 7" id="KW-0812">Transmembrane</keyword>
<evidence type="ECO:0000256" key="8">
    <source>
        <dbReference type="SAM" id="SignalP"/>
    </source>
</evidence>
<feature type="chain" id="PRO_5045261865" evidence="8">
    <location>
        <begin position="31"/>
        <end position="1083"/>
    </location>
</feature>
<dbReference type="InterPro" id="IPR036942">
    <property type="entry name" value="Beta-barrel_TonB_sf"/>
</dbReference>
<comment type="similarity">
    <text evidence="7">Belongs to the TonB-dependent receptor family.</text>
</comment>
<dbReference type="RefSeq" id="WP_380905943.1">
    <property type="nucleotide sequence ID" value="NZ_JBHUEG010000019.1"/>
</dbReference>
<dbReference type="Pfam" id="PF13715">
    <property type="entry name" value="CarbopepD_reg_2"/>
    <property type="match status" value="1"/>
</dbReference>
<evidence type="ECO:0000313" key="10">
    <source>
        <dbReference type="EMBL" id="MFD2549625.1"/>
    </source>
</evidence>
<comment type="caution">
    <text evidence="10">The sequence shown here is derived from an EMBL/GenBank/DDBJ whole genome shotgun (WGS) entry which is preliminary data.</text>
</comment>
<dbReference type="Pfam" id="PF07715">
    <property type="entry name" value="Plug"/>
    <property type="match status" value="1"/>
</dbReference>
<keyword evidence="5 7" id="KW-0472">Membrane</keyword>
<evidence type="ECO:0000256" key="5">
    <source>
        <dbReference type="ARBA" id="ARBA00023136"/>
    </source>
</evidence>
<dbReference type="InterPro" id="IPR037066">
    <property type="entry name" value="Plug_dom_sf"/>
</dbReference>
<dbReference type="SUPFAM" id="SSF49464">
    <property type="entry name" value="Carboxypeptidase regulatory domain-like"/>
    <property type="match status" value="1"/>
</dbReference>
<evidence type="ECO:0000259" key="9">
    <source>
        <dbReference type="Pfam" id="PF07715"/>
    </source>
</evidence>
<evidence type="ECO:0000256" key="7">
    <source>
        <dbReference type="PROSITE-ProRule" id="PRU01360"/>
    </source>
</evidence>
<dbReference type="NCBIfam" id="TIGR04056">
    <property type="entry name" value="OMP_RagA_SusC"/>
    <property type="match status" value="1"/>
</dbReference>
<accession>A0ABW5KPC1</accession>
<evidence type="ECO:0000256" key="3">
    <source>
        <dbReference type="ARBA" id="ARBA00022452"/>
    </source>
</evidence>
<dbReference type="EMBL" id="JBHULR010000020">
    <property type="protein sequence ID" value="MFD2549625.1"/>
    <property type="molecule type" value="Genomic_DNA"/>
</dbReference>
<evidence type="ECO:0000256" key="4">
    <source>
        <dbReference type="ARBA" id="ARBA00022692"/>
    </source>
</evidence>
<name>A0ABW5KPC1_9SPHI</name>
<organism evidence="10 11">
    <name type="scientific">Sphingobacterium suaedae</name>
    <dbReference type="NCBI Taxonomy" id="1686402"/>
    <lineage>
        <taxon>Bacteria</taxon>
        <taxon>Pseudomonadati</taxon>
        <taxon>Bacteroidota</taxon>
        <taxon>Sphingobacteriia</taxon>
        <taxon>Sphingobacteriales</taxon>
        <taxon>Sphingobacteriaceae</taxon>
        <taxon>Sphingobacterium</taxon>
    </lineage>
</organism>
<evidence type="ECO:0000313" key="11">
    <source>
        <dbReference type="Proteomes" id="UP001597545"/>
    </source>
</evidence>
<sequence>MNEVTFRFAKSSSKLAVILALSMVLHGAQARTMRSVAEHPPAYTEIFQSGVRGKISSAEGESVAGATIRNLRTKQVASSDFNGNFTIDAQQGDELEVKGLGYQLITVRVGSNDMEIILQKEESAIEEVVVTAIGIKKEKKKVGYATQEVKTEVLTQSKTMNIGNALTGQVAGLNVNNPTGIFQAPSFNLRGKTPLIVIDGVPVETDFFDIPSQNIENINVLKGTAASALYGNRGRNGAVLITTKSAKNERLEFSVGTTNMFSAGFTVFPESQMEYGSGSNGKYEFWDGADGGISDGDMAWGPKLNTGILVPQWNSPIRDKQTGEVIPWWGDVSGTMYDDKSRYERVPIDWVAHDNLRDFLGMGMVTENNATISYKNDKLSIFASGKYAFQKGQVPNTQLTNGGANVNSSYRFTPNVQFDLNLSYNKVKSPNYPRYGYGPKNHMYTILLWMGNDVNGKELSEHFYVPGQEGFRQANYNYAWYNNPYFAAEELNQVYDMDVLHGQSTLNWRLSPKFTVQGRVSARQRSRFEDMQVPKSYMNYGDSRNGDYKTWDNKQLNFDADVLATYTEQFSNDFGVTLNAGSSTFRRTVRNAFMSTDGLVVPFIYNINNSQGPIKTNISGDAKSNNFTEDRVTRSVYGSLTFDIFRSTYLNLTGRNDWSSTLSKDNASFFYPSASISSILSDYFHMPQHVDFWKIYSSWAQVSSDLDPYSIRAAYDKALTYGSTPSVSYPGVILNEAIQPQRSASFEAGTSLGFFNNRLSLDFTYYNVLDDNSIFDLSTSQSSGFSARKVNGLKYRTQGYEVMLNARILKNEKFSWNTAINWSRSIKRIEAIYDGVTQYQNRKVGDRADAYYDTSWQKSASGDLILNANTGMPIQDPYPSYLGYFNPDWQFGFLNTFNVKDFTINVDIDGSIGGVMRSQTIEKMWWGGKHPSSTLYRDEEYDSGQNAYKPIGVVVTGGELVRDVNGNITSDTRTYAPYTGTVSWQTWSQNYPYRARVTEDENEMFANVYDRTFVKLRRLSVGYDLNKVIKTKALQSLDASVFGYNLLMWKNIPYVDPDFGIGNDDNLQDPSTRYIGVSLNFKF</sequence>
<keyword evidence="6 7" id="KW-0998">Cell outer membrane</keyword>
<dbReference type="InterPro" id="IPR012910">
    <property type="entry name" value="Plug_dom"/>
</dbReference>
<comment type="subcellular location">
    <subcellularLocation>
        <location evidence="1 7">Cell outer membrane</location>
        <topology evidence="1 7">Multi-pass membrane protein</topology>
    </subcellularLocation>
</comment>
<evidence type="ECO:0000256" key="2">
    <source>
        <dbReference type="ARBA" id="ARBA00022448"/>
    </source>
</evidence>
<feature type="signal peptide" evidence="8">
    <location>
        <begin position="1"/>
        <end position="30"/>
    </location>
</feature>